<keyword evidence="8" id="KW-0547">Nucleotide-binding</keyword>
<keyword evidence="18" id="KW-1185">Reference proteome</keyword>
<feature type="transmembrane region" description="Helical" evidence="14">
    <location>
        <begin position="340"/>
        <end position="360"/>
    </location>
</feature>
<name>M1YYB0_NITG3</name>
<dbReference type="Pfam" id="PF02743">
    <property type="entry name" value="dCache_1"/>
    <property type="match status" value="1"/>
</dbReference>
<dbReference type="InterPro" id="IPR033479">
    <property type="entry name" value="dCache_1"/>
</dbReference>
<keyword evidence="12 14" id="KW-0472">Membrane</keyword>
<keyword evidence="5 13" id="KW-0597">Phosphoprotein</keyword>
<keyword evidence="7 14" id="KW-0812">Transmembrane</keyword>
<feature type="transmembrane region" description="Helical" evidence="14">
    <location>
        <begin position="7"/>
        <end position="26"/>
    </location>
</feature>
<organism evidence="17 18">
    <name type="scientific">Nitrospina gracilis (strain 3/211)</name>
    <dbReference type="NCBI Taxonomy" id="1266370"/>
    <lineage>
        <taxon>Bacteria</taxon>
        <taxon>Pseudomonadati</taxon>
        <taxon>Nitrospinota/Tectimicrobiota group</taxon>
        <taxon>Nitrospinota</taxon>
        <taxon>Nitrospinia</taxon>
        <taxon>Nitrospinales</taxon>
        <taxon>Nitrospinaceae</taxon>
        <taxon>Nitrospina</taxon>
    </lineage>
</organism>
<dbReference type="InParanoid" id="M1YYB0"/>
<evidence type="ECO:0000256" key="10">
    <source>
        <dbReference type="ARBA" id="ARBA00022840"/>
    </source>
</evidence>
<dbReference type="SUPFAM" id="SSF55874">
    <property type="entry name" value="ATPase domain of HSP90 chaperone/DNA topoisomerase II/histidine kinase"/>
    <property type="match status" value="1"/>
</dbReference>
<keyword evidence="9 17" id="KW-0418">Kinase</keyword>
<dbReference type="CDD" id="cd00082">
    <property type="entry name" value="HisKA"/>
    <property type="match status" value="1"/>
</dbReference>
<keyword evidence="10" id="KW-0067">ATP-binding</keyword>
<dbReference type="InterPro" id="IPR011006">
    <property type="entry name" value="CheY-like_superfamily"/>
</dbReference>
<dbReference type="PANTHER" id="PTHR43047">
    <property type="entry name" value="TWO-COMPONENT HISTIDINE PROTEIN KINASE"/>
    <property type="match status" value="1"/>
</dbReference>
<dbReference type="CDD" id="cd16922">
    <property type="entry name" value="HATPase_EvgS-ArcB-TorS-like"/>
    <property type="match status" value="1"/>
</dbReference>
<feature type="domain" description="Response regulatory" evidence="16">
    <location>
        <begin position="690"/>
        <end position="806"/>
    </location>
</feature>
<evidence type="ECO:0000256" key="6">
    <source>
        <dbReference type="ARBA" id="ARBA00022679"/>
    </source>
</evidence>
<dbReference type="PROSITE" id="PS50110">
    <property type="entry name" value="RESPONSE_REGULATORY"/>
    <property type="match status" value="1"/>
</dbReference>
<keyword evidence="11 14" id="KW-1133">Transmembrane helix</keyword>
<evidence type="ECO:0000256" key="7">
    <source>
        <dbReference type="ARBA" id="ARBA00022692"/>
    </source>
</evidence>
<dbReference type="GO" id="GO:0005524">
    <property type="term" value="F:ATP binding"/>
    <property type="evidence" value="ECO:0007669"/>
    <property type="project" value="UniProtKB-KW"/>
</dbReference>
<evidence type="ECO:0000256" key="13">
    <source>
        <dbReference type="PROSITE-ProRule" id="PRU00169"/>
    </source>
</evidence>
<dbReference type="InterPro" id="IPR003661">
    <property type="entry name" value="HisK_dim/P_dom"/>
</dbReference>
<sequence length="899" mass="101176">MNTSRKIFGLIALVGVLVGMLGYFLLNHSQSIIKERIAGEIQHLTESTLESVNRILFMRGEELQILAHSLPIMEMVEQSNREFDALPDRDAFIRQMDKDWLAGQDTRAVRTLLNNPLSRTFTEKRRFLQKKYGVEVFNEIFATNRYGALIAASPRTTDYYQADESWYREALKSEDDVYVEDIAFDESTNSFSTTVAVRLRDDENRFVGMIKAGLHIVVIRNLLDQFKKEEPIQSLNYFLVDGKGAVILSSLASAIEGGKSPARIHPFGKDLSSWEPVSRVLAGENGYYFQEEGGQTSLITYQRSRKFENVSGLRWSLILQMDAKEVLEPVSVLRVGLGSIWGVLIVLALVVGGVLIFGFVQPAEKLMRTTRPRVRPSRKRVLSDSVRESPVGETEPIQDISLSFKNMTDELVLHLEELEKQVSTKAEELFVAKKDAEKANQAKSLFISNMSHEIRTPLNAVLGYAQILDRDPKLDSKQKAKIKGIYHSGSRLLQLINDVLDISKIEAQKEELHIHPFNLNDLIWEVDSRYGALCRGKGLEWAITGDVDRPLPVFGDEQKTHRVLSNLLDNAFKFTESGRVELRVTQEEGDRYRFEVIDTGPGIAPENQEAVFGIFEQGKVGVEKGGVGLGLAICRRLVKLMGGDIKLESQNGGPTRFIFELPLPPAQRPQRVGPADLKKHVTLAPGTTLRTLIVDDDPNHLDIMQEILQRVGMEVKIAVNGREGLAVLEDWNPDLLLIDYRMPEMDGLEMLREISRRHGPDRYRIVMVSASALDHEKKMFLDNGVTTVVSKPLVREELLEVIRRIMSVEFVAAYQDNGNGLEAEKPIVEYTQLSVPTVVVEEMREALAKGLFDEFEKLLPTMAHLGPEEEKLAARLQCMAEACDKASIAAELDKIPPHH</sequence>
<dbReference type="InterPro" id="IPR036890">
    <property type="entry name" value="HATPase_C_sf"/>
</dbReference>
<dbReference type="RefSeq" id="WP_005008430.1">
    <property type="nucleotide sequence ID" value="NZ_HG422173.1"/>
</dbReference>
<feature type="modified residue" description="4-aspartylphosphate" evidence="13">
    <location>
        <position position="739"/>
    </location>
</feature>
<comment type="subcellular location">
    <subcellularLocation>
        <location evidence="2">Cell membrane</location>
        <topology evidence="2">Multi-pass membrane protein</topology>
    </subcellularLocation>
</comment>
<dbReference type="Pfam" id="PF00512">
    <property type="entry name" value="HisKA"/>
    <property type="match status" value="1"/>
</dbReference>
<dbReference type="InterPro" id="IPR004358">
    <property type="entry name" value="Sig_transdc_His_kin-like_C"/>
</dbReference>
<keyword evidence="4" id="KW-1003">Cell membrane</keyword>
<evidence type="ECO:0000256" key="11">
    <source>
        <dbReference type="ARBA" id="ARBA00022989"/>
    </source>
</evidence>
<dbReference type="Pfam" id="PF02518">
    <property type="entry name" value="HATPase_c"/>
    <property type="match status" value="1"/>
</dbReference>
<dbReference type="SMART" id="SM00388">
    <property type="entry name" value="HisKA"/>
    <property type="match status" value="1"/>
</dbReference>
<feature type="domain" description="Histidine kinase" evidence="15">
    <location>
        <begin position="449"/>
        <end position="665"/>
    </location>
</feature>
<dbReference type="Pfam" id="PF00072">
    <property type="entry name" value="Response_reg"/>
    <property type="match status" value="1"/>
</dbReference>
<dbReference type="PROSITE" id="PS50109">
    <property type="entry name" value="HIS_KIN"/>
    <property type="match status" value="1"/>
</dbReference>
<dbReference type="AlphaFoldDB" id="M1YYB0"/>
<evidence type="ECO:0000313" key="17">
    <source>
        <dbReference type="EMBL" id="CCQ90658.1"/>
    </source>
</evidence>
<evidence type="ECO:0000259" key="15">
    <source>
        <dbReference type="PROSITE" id="PS50109"/>
    </source>
</evidence>
<comment type="caution">
    <text evidence="17">The sequence shown here is derived from an EMBL/GenBank/DDBJ whole genome shotgun (WGS) entry which is preliminary data.</text>
</comment>
<dbReference type="FunCoup" id="M1YYB0">
    <property type="interactions" value="92"/>
</dbReference>
<proteinExistence type="predicted"/>
<dbReference type="HOGENOM" id="CLU_000445_114_10_0"/>
<dbReference type="Gene3D" id="3.30.450.20">
    <property type="entry name" value="PAS domain"/>
    <property type="match status" value="1"/>
</dbReference>
<dbReference type="EC" id="2.7.13.3" evidence="3"/>
<dbReference type="STRING" id="1266370.NITGR_330056"/>
<comment type="catalytic activity">
    <reaction evidence="1">
        <text>ATP + protein L-histidine = ADP + protein N-phospho-L-histidine.</text>
        <dbReference type="EC" id="2.7.13.3"/>
    </reaction>
</comment>
<dbReference type="SUPFAM" id="SSF47384">
    <property type="entry name" value="Homodimeric domain of signal transducing histidine kinase"/>
    <property type="match status" value="1"/>
</dbReference>
<evidence type="ECO:0000256" key="2">
    <source>
        <dbReference type="ARBA" id="ARBA00004651"/>
    </source>
</evidence>
<dbReference type="PRINTS" id="PR00344">
    <property type="entry name" value="BCTRLSENSOR"/>
</dbReference>
<evidence type="ECO:0000256" key="14">
    <source>
        <dbReference type="SAM" id="Phobius"/>
    </source>
</evidence>
<evidence type="ECO:0000313" key="18">
    <source>
        <dbReference type="Proteomes" id="UP000011704"/>
    </source>
</evidence>
<dbReference type="Proteomes" id="UP000011704">
    <property type="component" value="Unassembled WGS sequence"/>
</dbReference>
<evidence type="ECO:0000256" key="9">
    <source>
        <dbReference type="ARBA" id="ARBA00022777"/>
    </source>
</evidence>
<dbReference type="Gene3D" id="3.40.50.2300">
    <property type="match status" value="1"/>
</dbReference>
<dbReference type="InterPro" id="IPR003594">
    <property type="entry name" value="HATPase_dom"/>
</dbReference>
<dbReference type="OrthoDB" id="9803190at2"/>
<evidence type="ECO:0000256" key="1">
    <source>
        <dbReference type="ARBA" id="ARBA00000085"/>
    </source>
</evidence>
<dbReference type="Gene3D" id="1.10.287.130">
    <property type="match status" value="1"/>
</dbReference>
<dbReference type="InterPro" id="IPR036097">
    <property type="entry name" value="HisK_dim/P_sf"/>
</dbReference>
<evidence type="ECO:0000256" key="8">
    <source>
        <dbReference type="ARBA" id="ARBA00022741"/>
    </source>
</evidence>
<dbReference type="GO" id="GO:0005886">
    <property type="term" value="C:plasma membrane"/>
    <property type="evidence" value="ECO:0007669"/>
    <property type="project" value="UniProtKB-SubCell"/>
</dbReference>
<evidence type="ECO:0000256" key="3">
    <source>
        <dbReference type="ARBA" id="ARBA00012438"/>
    </source>
</evidence>
<accession>M1YYB0</accession>
<evidence type="ECO:0000256" key="4">
    <source>
        <dbReference type="ARBA" id="ARBA00022475"/>
    </source>
</evidence>
<protein>
    <recommendedName>
        <fullName evidence="3">histidine kinase</fullName>
        <ecNumber evidence="3">2.7.13.3</ecNumber>
    </recommendedName>
</protein>
<keyword evidence="6 17" id="KW-0808">Transferase</keyword>
<dbReference type="SUPFAM" id="SSF52172">
    <property type="entry name" value="CheY-like"/>
    <property type="match status" value="1"/>
</dbReference>
<dbReference type="FunFam" id="1.10.287.130:FF:000004">
    <property type="entry name" value="Ethylene receptor 1"/>
    <property type="match status" value="1"/>
</dbReference>
<evidence type="ECO:0000259" key="16">
    <source>
        <dbReference type="PROSITE" id="PS50110"/>
    </source>
</evidence>
<dbReference type="GO" id="GO:0000155">
    <property type="term" value="F:phosphorelay sensor kinase activity"/>
    <property type="evidence" value="ECO:0007669"/>
    <property type="project" value="InterPro"/>
</dbReference>
<dbReference type="Gene3D" id="3.30.565.10">
    <property type="entry name" value="Histidine kinase-like ATPase, C-terminal domain"/>
    <property type="match status" value="1"/>
</dbReference>
<dbReference type="SMART" id="SM00448">
    <property type="entry name" value="REC"/>
    <property type="match status" value="1"/>
</dbReference>
<dbReference type="SMART" id="SM00387">
    <property type="entry name" value="HATPase_c"/>
    <property type="match status" value="1"/>
</dbReference>
<dbReference type="InterPro" id="IPR001789">
    <property type="entry name" value="Sig_transdc_resp-reg_receiver"/>
</dbReference>
<dbReference type="EMBL" id="CAQJ01000037">
    <property type="protein sequence ID" value="CCQ90658.1"/>
    <property type="molecule type" value="Genomic_DNA"/>
</dbReference>
<evidence type="ECO:0000256" key="5">
    <source>
        <dbReference type="ARBA" id="ARBA00022553"/>
    </source>
</evidence>
<gene>
    <name evidence="17" type="ORF">NITGR_330056</name>
</gene>
<reference evidence="17 18" key="1">
    <citation type="journal article" date="2013" name="Front. Microbiol.">
        <title>The genome of Nitrospina gracilis illuminates the metabolism and evolution of the major marine nitrite oxidizer.</title>
        <authorList>
            <person name="Luecker S."/>
            <person name="Nowka B."/>
            <person name="Rattei T."/>
            <person name="Spieck E."/>
            <person name="and Daims H."/>
        </authorList>
    </citation>
    <scope>NUCLEOTIDE SEQUENCE [LARGE SCALE GENOMIC DNA]</scope>
    <source>
        <strain evidence="17 18">3/211</strain>
    </source>
</reference>
<evidence type="ECO:0000256" key="12">
    <source>
        <dbReference type="ARBA" id="ARBA00023136"/>
    </source>
</evidence>
<dbReference type="InterPro" id="IPR005467">
    <property type="entry name" value="His_kinase_dom"/>
</dbReference>
<dbReference type="CDD" id="cd17546">
    <property type="entry name" value="REC_hyHK_CKI1_RcsC-like"/>
    <property type="match status" value="1"/>
</dbReference>